<dbReference type="InterPro" id="IPR000276">
    <property type="entry name" value="GPCR_Rhodpsn"/>
</dbReference>
<dbReference type="InterPro" id="IPR017452">
    <property type="entry name" value="GPCR_Rhodpsn_7TM"/>
</dbReference>
<keyword evidence="13" id="KW-1185">Reference proteome</keyword>
<dbReference type="PROSITE" id="PS50262">
    <property type="entry name" value="G_PROTEIN_RECEP_F1_2"/>
    <property type="match status" value="1"/>
</dbReference>
<dbReference type="PROSITE" id="PS00237">
    <property type="entry name" value="G_PROTEIN_RECEP_F1_1"/>
    <property type="match status" value="1"/>
</dbReference>
<keyword evidence="10" id="KW-1003">Cell membrane</keyword>
<reference evidence="12" key="1">
    <citation type="submission" date="2025-08" db="UniProtKB">
        <authorList>
            <consortium name="Ensembl"/>
        </authorList>
    </citation>
    <scope>IDENTIFICATION</scope>
</reference>
<dbReference type="Pfam" id="PF13853">
    <property type="entry name" value="7tm_4"/>
    <property type="match status" value="1"/>
</dbReference>
<feature type="transmembrane region" description="Helical" evidence="10">
    <location>
        <begin position="20"/>
        <end position="44"/>
    </location>
</feature>
<keyword evidence="6 10" id="KW-0472">Membrane</keyword>
<sequence>ISPVHEIVLLGLFQSQGLSLALATLLLLSYTAVLLGNLSIILTIRAESHLASSPMYYLLGNLSLVDLFYTSVTTPQMALGLLSGHSTIPLGECLAQLFFLHFWGCIEIFLLTVMAYDRYVAICQPLHYAAIMGRRTCTRLVAGSWLGALVHSLIQTLLAATLPYCGSNNIDHYFCDVAPLLGVACTDTSLVEILVVSNTGAISLGCFLVLLVSYGVILAALRHRTTEGRNKALSTCTAHLMVVAIFFGPCIFIYTRPFSTIPADKVVSLLATVVTPVLNPLIYTMRNTEMKSAMRRLWGRWVKAEK</sequence>
<dbReference type="GO" id="GO:0004984">
    <property type="term" value="F:olfactory receptor activity"/>
    <property type="evidence" value="ECO:0007669"/>
    <property type="project" value="InterPro"/>
</dbReference>
<evidence type="ECO:0000256" key="7">
    <source>
        <dbReference type="ARBA" id="ARBA00023170"/>
    </source>
</evidence>
<dbReference type="GO" id="GO:0004930">
    <property type="term" value="F:G protein-coupled receptor activity"/>
    <property type="evidence" value="ECO:0007669"/>
    <property type="project" value="UniProtKB-KW"/>
</dbReference>
<feature type="transmembrane region" description="Helical" evidence="10">
    <location>
        <begin position="200"/>
        <end position="221"/>
    </location>
</feature>
<keyword evidence="2 9" id="KW-0812">Transmembrane</keyword>
<dbReference type="Gene3D" id="1.20.1070.10">
    <property type="entry name" value="Rhodopsin 7-helix transmembrane proteins"/>
    <property type="match status" value="1"/>
</dbReference>
<evidence type="ECO:0000313" key="12">
    <source>
        <dbReference type="Ensembl" id="ENSPCEP00000005017.1"/>
    </source>
</evidence>
<keyword evidence="5 9" id="KW-0297">G-protein coupled receptor</keyword>
<evidence type="ECO:0000313" key="13">
    <source>
        <dbReference type="Proteomes" id="UP000694393"/>
    </source>
</evidence>
<dbReference type="SUPFAM" id="SSF81321">
    <property type="entry name" value="Family A G protein-coupled receptor-like"/>
    <property type="match status" value="1"/>
</dbReference>
<evidence type="ECO:0000256" key="2">
    <source>
        <dbReference type="ARBA" id="ARBA00022692"/>
    </source>
</evidence>
<feature type="transmembrane region" description="Helical" evidence="10">
    <location>
        <begin position="137"/>
        <end position="154"/>
    </location>
</feature>
<feature type="transmembrane region" description="Helical" evidence="10">
    <location>
        <begin position="266"/>
        <end position="285"/>
    </location>
</feature>
<evidence type="ECO:0000256" key="1">
    <source>
        <dbReference type="ARBA" id="ARBA00004141"/>
    </source>
</evidence>
<evidence type="ECO:0000256" key="6">
    <source>
        <dbReference type="ARBA" id="ARBA00023136"/>
    </source>
</evidence>
<dbReference type="Proteomes" id="UP000694393">
    <property type="component" value="Unplaced"/>
</dbReference>
<dbReference type="InterPro" id="IPR000725">
    <property type="entry name" value="Olfact_rcpt"/>
</dbReference>
<accession>A0A8C8RH20</accession>
<evidence type="ECO:0000256" key="10">
    <source>
        <dbReference type="RuleBase" id="RU363047"/>
    </source>
</evidence>
<dbReference type="AlphaFoldDB" id="A0A8C8RH20"/>
<organism evidence="12 13">
    <name type="scientific">Pelusios castaneus</name>
    <name type="common">West African mud turtle</name>
    <dbReference type="NCBI Taxonomy" id="367368"/>
    <lineage>
        <taxon>Eukaryota</taxon>
        <taxon>Metazoa</taxon>
        <taxon>Chordata</taxon>
        <taxon>Craniata</taxon>
        <taxon>Vertebrata</taxon>
        <taxon>Euteleostomi</taxon>
        <taxon>Archelosauria</taxon>
        <taxon>Testudinata</taxon>
        <taxon>Testudines</taxon>
        <taxon>Pleurodira</taxon>
        <taxon>Pelomedusidae</taxon>
        <taxon>Pelusios</taxon>
    </lineage>
</organism>
<comment type="similarity">
    <text evidence="9">Belongs to the G-protein coupled receptor 1 family.</text>
</comment>
<dbReference type="CDD" id="cd15226">
    <property type="entry name" value="7tmA_OR4-like"/>
    <property type="match status" value="1"/>
</dbReference>
<name>A0A8C8RH20_9SAUR</name>
<dbReference type="PRINTS" id="PR00237">
    <property type="entry name" value="GPCRRHODOPSN"/>
</dbReference>
<feature type="transmembrane region" description="Helical" evidence="10">
    <location>
        <begin position="94"/>
        <end position="116"/>
    </location>
</feature>
<evidence type="ECO:0000256" key="4">
    <source>
        <dbReference type="ARBA" id="ARBA00022989"/>
    </source>
</evidence>
<dbReference type="FunFam" id="1.20.1070.10:FF:000007">
    <property type="entry name" value="Olfactory receptor"/>
    <property type="match status" value="1"/>
</dbReference>
<evidence type="ECO:0000256" key="8">
    <source>
        <dbReference type="ARBA" id="ARBA00023224"/>
    </source>
</evidence>
<keyword evidence="7 9" id="KW-0675">Receptor</keyword>
<feature type="domain" description="G-protein coupled receptors family 1 profile" evidence="11">
    <location>
        <begin position="36"/>
        <end position="283"/>
    </location>
</feature>
<dbReference type="PRINTS" id="PR00245">
    <property type="entry name" value="OLFACTORYR"/>
</dbReference>
<reference evidence="12" key="2">
    <citation type="submission" date="2025-09" db="UniProtKB">
        <authorList>
            <consortium name="Ensembl"/>
        </authorList>
    </citation>
    <scope>IDENTIFICATION</scope>
</reference>
<feature type="transmembrane region" description="Helical" evidence="10">
    <location>
        <begin position="56"/>
        <end position="74"/>
    </location>
</feature>
<dbReference type="GO" id="GO:0005886">
    <property type="term" value="C:plasma membrane"/>
    <property type="evidence" value="ECO:0007669"/>
    <property type="project" value="UniProtKB-SubCell"/>
</dbReference>
<evidence type="ECO:0000256" key="5">
    <source>
        <dbReference type="ARBA" id="ARBA00023040"/>
    </source>
</evidence>
<comment type="subcellular location">
    <subcellularLocation>
        <location evidence="10">Cell membrane</location>
        <topology evidence="10">Multi-pass membrane protein</topology>
    </subcellularLocation>
    <subcellularLocation>
        <location evidence="1">Membrane</location>
        <topology evidence="1">Multi-pass membrane protein</topology>
    </subcellularLocation>
</comment>
<keyword evidence="10" id="KW-0716">Sensory transduction</keyword>
<keyword evidence="3 10" id="KW-0552">Olfaction</keyword>
<feature type="transmembrane region" description="Helical" evidence="10">
    <location>
        <begin position="233"/>
        <end position="254"/>
    </location>
</feature>
<keyword evidence="8 9" id="KW-0807">Transducer</keyword>
<proteinExistence type="inferred from homology"/>
<keyword evidence="4 10" id="KW-1133">Transmembrane helix</keyword>
<dbReference type="Ensembl" id="ENSPCET00000005195.1">
    <property type="protein sequence ID" value="ENSPCEP00000005017.1"/>
    <property type="gene ID" value="ENSPCEG00000004075.1"/>
</dbReference>
<dbReference type="PANTHER" id="PTHR48002">
    <property type="entry name" value="OLFACTORY RECEPTOR"/>
    <property type="match status" value="1"/>
</dbReference>
<dbReference type="InterPro" id="IPR050427">
    <property type="entry name" value="Olfactory_Receptors"/>
</dbReference>
<evidence type="ECO:0000256" key="9">
    <source>
        <dbReference type="RuleBase" id="RU000688"/>
    </source>
</evidence>
<protein>
    <recommendedName>
        <fullName evidence="10">Olfactory receptor</fullName>
    </recommendedName>
</protein>
<evidence type="ECO:0000256" key="3">
    <source>
        <dbReference type="ARBA" id="ARBA00022725"/>
    </source>
</evidence>
<evidence type="ECO:0000259" key="11">
    <source>
        <dbReference type="PROSITE" id="PS50262"/>
    </source>
</evidence>